<accession>A0A6U2AST3</accession>
<sequence>MAGKWVKTENRGFYYGPSTNNAWNNDCGWKHAIVRETRLAARFQDGIDAKDQPETKSELGSILSSASRDSLYRHFDKLEKAEQIAVLRDALSKRDRLEHLDKMSDRFDDKELAGLSVREKAQRLIVALNQERQTRQTKEQMFVDLIKEERAARVAAESAMKALESKIDHLASAVGVQPKRDFMKRTNHKV</sequence>
<evidence type="ECO:0000313" key="2">
    <source>
        <dbReference type="EMBL" id="CAD8946911.1"/>
    </source>
</evidence>
<reference evidence="1" key="1">
    <citation type="submission" date="2021-01" db="EMBL/GenBank/DDBJ databases">
        <authorList>
            <person name="Corre E."/>
            <person name="Pelletier E."/>
            <person name="Niang G."/>
            <person name="Scheremetjew M."/>
            <person name="Finn R."/>
            <person name="Kale V."/>
            <person name="Holt S."/>
            <person name="Cochrane G."/>
            <person name="Meng A."/>
            <person name="Brown T."/>
            <person name="Cohen L."/>
        </authorList>
    </citation>
    <scope>NUCLEOTIDE SEQUENCE</scope>
    <source>
        <strain evidence="1">CCMP441</strain>
        <strain evidence="2">CCMP644</strain>
    </source>
</reference>
<gene>
    <name evidence="2" type="ORF">HAND00432_LOCUS1429</name>
    <name evidence="1" type="ORF">HAND1043_LOCUS1162</name>
</gene>
<organism evidence="1">
    <name type="scientific">Hemiselmis andersenii</name>
    <name type="common">Cryptophyte alga</name>
    <dbReference type="NCBI Taxonomy" id="464988"/>
    <lineage>
        <taxon>Eukaryota</taxon>
        <taxon>Cryptophyceae</taxon>
        <taxon>Cryptomonadales</taxon>
        <taxon>Hemiselmidaceae</taxon>
        <taxon>Hemiselmis</taxon>
    </lineage>
</organism>
<proteinExistence type="predicted"/>
<name>A0A6U2AST3_HEMAN</name>
<protein>
    <submittedName>
        <fullName evidence="1">Uncharacterized protein</fullName>
    </submittedName>
</protein>
<dbReference type="EMBL" id="HBFX01002360">
    <property type="protein sequence ID" value="CAD8946911.1"/>
    <property type="molecule type" value="Transcribed_RNA"/>
</dbReference>
<dbReference type="EMBL" id="HBFK01001990">
    <property type="protein sequence ID" value="CAD8734671.1"/>
    <property type="molecule type" value="Transcribed_RNA"/>
</dbReference>
<evidence type="ECO:0000313" key="1">
    <source>
        <dbReference type="EMBL" id="CAD8734671.1"/>
    </source>
</evidence>
<dbReference type="AlphaFoldDB" id="A0A6U2AST3"/>